<feature type="transmembrane region" description="Helical" evidence="1">
    <location>
        <begin position="20"/>
        <end position="43"/>
    </location>
</feature>
<keyword evidence="1" id="KW-0812">Transmembrane</keyword>
<keyword evidence="3" id="KW-1185">Reference proteome</keyword>
<dbReference type="Proteomes" id="UP001597512">
    <property type="component" value="Unassembled WGS sequence"/>
</dbReference>
<accession>A0ABW6ALN5</accession>
<organism evidence="2 3">
    <name type="scientific">Spirosoma flavum</name>
    <dbReference type="NCBI Taxonomy" id="2048557"/>
    <lineage>
        <taxon>Bacteria</taxon>
        <taxon>Pseudomonadati</taxon>
        <taxon>Bacteroidota</taxon>
        <taxon>Cytophagia</taxon>
        <taxon>Cytophagales</taxon>
        <taxon>Cytophagaceae</taxon>
        <taxon>Spirosoma</taxon>
    </lineage>
</organism>
<evidence type="ECO:0000256" key="1">
    <source>
        <dbReference type="SAM" id="Phobius"/>
    </source>
</evidence>
<dbReference type="EMBL" id="JBHUOM010000016">
    <property type="protein sequence ID" value="MFD2935422.1"/>
    <property type="molecule type" value="Genomic_DNA"/>
</dbReference>
<protein>
    <submittedName>
        <fullName evidence="2">Conjugative transposon protein TraK</fullName>
    </submittedName>
</protein>
<evidence type="ECO:0000313" key="2">
    <source>
        <dbReference type="EMBL" id="MFD2935422.1"/>
    </source>
</evidence>
<proteinExistence type="predicted"/>
<gene>
    <name evidence="2" type="primary">traK</name>
    <name evidence="2" type="ORF">ACFS25_16690</name>
</gene>
<dbReference type="InterPro" id="IPR022276">
    <property type="entry name" value="Conjug_transposon_TraK"/>
</dbReference>
<dbReference type="RefSeq" id="WP_381503328.1">
    <property type="nucleotide sequence ID" value="NZ_JBHUOM010000016.1"/>
</dbReference>
<name>A0ABW6ALN5_9BACT</name>
<sequence length="220" mass="25440">MNANFNFRYLRNIESSFQLVRILVIVIVLGCIGVASWVAYLSYKTNRESREKIYVLDNGGKSIMLALAQEQNTNRPAEAKDHVKTFLKLFFNQEPDEKAIDANMKQAAYLGDESITRHYLDLREKGFYTKLLQGNTIQKVMIDSVSLDMNKSPYYCTINARIMLVRATNITMRKLIADCYLIDATRTDNNPHGFVIERFRVTDNSDIETINRDHYEGHRP</sequence>
<dbReference type="NCBIfam" id="TIGR03781">
    <property type="entry name" value="Bac_Flav_CT_K"/>
    <property type="match status" value="1"/>
</dbReference>
<keyword evidence="1" id="KW-0472">Membrane</keyword>
<comment type="caution">
    <text evidence="2">The sequence shown here is derived from an EMBL/GenBank/DDBJ whole genome shotgun (WGS) entry which is preliminary data.</text>
</comment>
<keyword evidence="1" id="KW-1133">Transmembrane helix</keyword>
<evidence type="ECO:0000313" key="3">
    <source>
        <dbReference type="Proteomes" id="UP001597512"/>
    </source>
</evidence>
<reference evidence="3" key="1">
    <citation type="journal article" date="2019" name="Int. J. Syst. Evol. Microbiol.">
        <title>The Global Catalogue of Microorganisms (GCM) 10K type strain sequencing project: providing services to taxonomists for standard genome sequencing and annotation.</title>
        <authorList>
            <consortium name="The Broad Institute Genomics Platform"/>
            <consortium name="The Broad Institute Genome Sequencing Center for Infectious Disease"/>
            <person name="Wu L."/>
            <person name="Ma J."/>
        </authorList>
    </citation>
    <scope>NUCLEOTIDE SEQUENCE [LARGE SCALE GENOMIC DNA]</scope>
    <source>
        <strain evidence="3">KCTC 52490</strain>
    </source>
</reference>